<protein>
    <submittedName>
        <fullName evidence="1">952_t:CDS:1</fullName>
    </submittedName>
</protein>
<dbReference type="EMBL" id="CAJVQC010011717">
    <property type="protein sequence ID" value="CAG8630448.1"/>
    <property type="molecule type" value="Genomic_DNA"/>
</dbReference>
<organism evidence="1 2">
    <name type="scientific">Racocetra persica</name>
    <dbReference type="NCBI Taxonomy" id="160502"/>
    <lineage>
        <taxon>Eukaryota</taxon>
        <taxon>Fungi</taxon>
        <taxon>Fungi incertae sedis</taxon>
        <taxon>Mucoromycota</taxon>
        <taxon>Glomeromycotina</taxon>
        <taxon>Glomeromycetes</taxon>
        <taxon>Diversisporales</taxon>
        <taxon>Gigasporaceae</taxon>
        <taxon>Racocetra</taxon>
    </lineage>
</organism>
<evidence type="ECO:0000313" key="1">
    <source>
        <dbReference type="EMBL" id="CAG8630448.1"/>
    </source>
</evidence>
<feature type="non-terminal residue" evidence="1">
    <location>
        <position position="76"/>
    </location>
</feature>
<evidence type="ECO:0000313" key="2">
    <source>
        <dbReference type="Proteomes" id="UP000789920"/>
    </source>
</evidence>
<proteinExistence type="predicted"/>
<dbReference type="Proteomes" id="UP000789920">
    <property type="component" value="Unassembled WGS sequence"/>
</dbReference>
<accession>A0ACA9N444</accession>
<gene>
    <name evidence="1" type="ORF">RPERSI_LOCUS7083</name>
</gene>
<comment type="caution">
    <text evidence="1">The sequence shown here is derived from an EMBL/GenBank/DDBJ whole genome shotgun (WGS) entry which is preliminary data.</text>
</comment>
<sequence length="76" mass="8861">MSFFDADNDLDSLINIYINDDKTSSNIFNDFNMQNNNDKRVIKAYESDLKSEYNKSTGSKYILAKNQTFESWKSVD</sequence>
<reference evidence="1" key="1">
    <citation type="submission" date="2021-06" db="EMBL/GenBank/DDBJ databases">
        <authorList>
            <person name="Kallberg Y."/>
            <person name="Tangrot J."/>
            <person name="Rosling A."/>
        </authorList>
    </citation>
    <scope>NUCLEOTIDE SEQUENCE</scope>
    <source>
        <strain evidence="1">MA461A</strain>
    </source>
</reference>
<keyword evidence="2" id="KW-1185">Reference proteome</keyword>
<name>A0ACA9N444_9GLOM</name>